<evidence type="ECO:0000256" key="7">
    <source>
        <dbReference type="SAM" id="Phobius"/>
    </source>
</evidence>
<evidence type="ECO:0000256" key="1">
    <source>
        <dbReference type="ARBA" id="ARBA00004141"/>
    </source>
</evidence>
<feature type="transmembrane region" description="Helical" evidence="7">
    <location>
        <begin position="541"/>
        <end position="572"/>
    </location>
</feature>
<dbReference type="PROSITE" id="PS01271">
    <property type="entry name" value="NA_SULFATE"/>
    <property type="match status" value="1"/>
</dbReference>
<keyword evidence="4" id="KW-0677">Repeat</keyword>
<dbReference type="GO" id="GO:0005886">
    <property type="term" value="C:plasma membrane"/>
    <property type="evidence" value="ECO:0007669"/>
    <property type="project" value="TreeGrafter"/>
</dbReference>
<evidence type="ECO:0000256" key="2">
    <source>
        <dbReference type="ARBA" id="ARBA00022448"/>
    </source>
</evidence>
<dbReference type="InterPro" id="IPR031312">
    <property type="entry name" value="Na/sul_symport_CS"/>
</dbReference>
<sequence>MTPLLLALGTAAAAPIELSLDGKIALGVVLLVFVGLVWLRRVPIELLFLTALVGVTLAGVINPREALQGFASPAVLFIAALFAAAAGLRSTGALDWVGTQVLGNAETEQSALRRLALTVVPVSAFVLNTPLVAMFLPVVLDWCRQRNVSPSRILLPLSYLTIVGGVCTLIGTSTTLVVNAKLSEMRNIMIEQGVADPPVQELAFFDITAVGVPIALAGAAYVLLIAPKLLPNRTELIQELGDRRREYLLEMLVQPECPLVGRTVQQAGLRNLPGLFLIEISRDEEIITPVTPADMIRAGDRMVFTGVVQTIADLERIPGLVPAADMTYEFHPAQRTLRRLTEAVLSRTSPLIGRSVREANFRQRYNAAIVAVHRNGERLTNKIGSIRLEPGDTLLLQTHAEFVEAYRNSRDFYLVSPVGETSARRHDRALVAGVLFAVMILWLTIAGVFGGDLELGNVFSNKPQAIIGFAIVVLMIGTRCLSTEEARSAIDLQVILTIAAAIGLGQALEKSGAASFIAHHLVDGTAAAGISEHWQAFVLLALIYLVTALFTEMISNVAVAAMMIPIAVEVALAGPDGGYATRPFVLAVALAASLSFATPIGYQTNLMVMGPGGYRPADYLRVGLPLTLVLWIAALLLIPLFAGFAHPV</sequence>
<comment type="subcellular location">
    <subcellularLocation>
        <location evidence="1">Membrane</location>
        <topology evidence="1">Multi-pass membrane protein</topology>
    </subcellularLocation>
</comment>
<organism evidence="9 10">
    <name type="scientific">Aeoliella straminimaris</name>
    <dbReference type="NCBI Taxonomy" id="2954799"/>
    <lineage>
        <taxon>Bacteria</taxon>
        <taxon>Pseudomonadati</taxon>
        <taxon>Planctomycetota</taxon>
        <taxon>Planctomycetia</taxon>
        <taxon>Pirellulales</taxon>
        <taxon>Lacipirellulaceae</taxon>
        <taxon>Aeoliella</taxon>
    </lineage>
</organism>
<keyword evidence="2" id="KW-0813">Transport</keyword>
<feature type="transmembrane region" description="Helical" evidence="7">
    <location>
        <begin position="463"/>
        <end position="482"/>
    </location>
</feature>
<evidence type="ECO:0000313" key="9">
    <source>
        <dbReference type="EMBL" id="MCO6042453.1"/>
    </source>
</evidence>
<dbReference type="PROSITE" id="PS51202">
    <property type="entry name" value="RCK_C"/>
    <property type="match status" value="2"/>
</dbReference>
<dbReference type="GO" id="GO:0008324">
    <property type="term" value="F:monoatomic cation transmembrane transporter activity"/>
    <property type="evidence" value="ECO:0007669"/>
    <property type="project" value="InterPro"/>
</dbReference>
<dbReference type="Pfam" id="PF03600">
    <property type="entry name" value="CitMHS"/>
    <property type="match status" value="1"/>
</dbReference>
<evidence type="ECO:0000256" key="3">
    <source>
        <dbReference type="ARBA" id="ARBA00022692"/>
    </source>
</evidence>
<feature type="transmembrane region" description="Helical" evidence="7">
    <location>
        <begin position="159"/>
        <end position="180"/>
    </location>
</feature>
<proteinExistence type="predicted"/>
<dbReference type="AlphaFoldDB" id="A0A9X2F691"/>
<dbReference type="Gene3D" id="3.30.70.1450">
    <property type="entry name" value="Regulator of K+ conductance, C-terminal domain"/>
    <property type="match status" value="2"/>
</dbReference>
<dbReference type="Proteomes" id="UP001155241">
    <property type="component" value="Unassembled WGS sequence"/>
</dbReference>
<feature type="domain" description="RCK C-terminal" evidence="8">
    <location>
        <begin position="328"/>
        <end position="412"/>
    </location>
</feature>
<feature type="transmembrane region" description="Helical" evidence="7">
    <location>
        <begin position="46"/>
        <end position="64"/>
    </location>
</feature>
<gene>
    <name evidence="9" type="ORF">NG895_00900</name>
</gene>
<dbReference type="InterPro" id="IPR051679">
    <property type="entry name" value="DASS-Related_Transporters"/>
</dbReference>
<accession>A0A9X2F691</accession>
<keyword evidence="6 7" id="KW-0472">Membrane</keyword>
<feature type="transmembrane region" description="Helical" evidence="7">
    <location>
        <begin position="70"/>
        <end position="88"/>
    </location>
</feature>
<keyword evidence="5 7" id="KW-1133">Transmembrane helix</keyword>
<feature type="transmembrane region" description="Helical" evidence="7">
    <location>
        <begin position="115"/>
        <end position="139"/>
    </location>
</feature>
<dbReference type="GO" id="GO:0006813">
    <property type="term" value="P:potassium ion transport"/>
    <property type="evidence" value="ECO:0007669"/>
    <property type="project" value="InterPro"/>
</dbReference>
<protein>
    <submittedName>
        <fullName evidence="9">SLC13 family permease</fullName>
    </submittedName>
</protein>
<dbReference type="RefSeq" id="WP_252850551.1">
    <property type="nucleotide sequence ID" value="NZ_JAMXLR010000003.1"/>
</dbReference>
<dbReference type="SUPFAM" id="SSF116726">
    <property type="entry name" value="TrkA C-terminal domain-like"/>
    <property type="match status" value="2"/>
</dbReference>
<dbReference type="EMBL" id="JAMXLR010000003">
    <property type="protein sequence ID" value="MCO6042453.1"/>
    <property type="molecule type" value="Genomic_DNA"/>
</dbReference>
<evidence type="ECO:0000259" key="8">
    <source>
        <dbReference type="PROSITE" id="PS51202"/>
    </source>
</evidence>
<evidence type="ECO:0000256" key="6">
    <source>
        <dbReference type="ARBA" id="ARBA00023136"/>
    </source>
</evidence>
<dbReference type="InterPro" id="IPR006037">
    <property type="entry name" value="RCK_C"/>
</dbReference>
<evidence type="ECO:0000256" key="4">
    <source>
        <dbReference type="ARBA" id="ARBA00022737"/>
    </source>
</evidence>
<keyword evidence="3 7" id="KW-0812">Transmembrane</keyword>
<dbReference type="PANTHER" id="PTHR43652">
    <property type="entry name" value="BASIC AMINO ACID ANTIPORTER YFCC-RELATED"/>
    <property type="match status" value="1"/>
</dbReference>
<evidence type="ECO:0000256" key="5">
    <source>
        <dbReference type="ARBA" id="ARBA00022989"/>
    </source>
</evidence>
<dbReference type="InterPro" id="IPR036721">
    <property type="entry name" value="RCK_C_sf"/>
</dbReference>
<evidence type="ECO:0000313" key="10">
    <source>
        <dbReference type="Proteomes" id="UP001155241"/>
    </source>
</evidence>
<feature type="transmembrane region" description="Helical" evidence="7">
    <location>
        <begin position="584"/>
        <end position="602"/>
    </location>
</feature>
<dbReference type="PANTHER" id="PTHR43652:SF2">
    <property type="entry name" value="BASIC AMINO ACID ANTIPORTER YFCC-RELATED"/>
    <property type="match status" value="1"/>
</dbReference>
<feature type="transmembrane region" description="Helical" evidence="7">
    <location>
        <begin position="429"/>
        <end position="451"/>
    </location>
</feature>
<feature type="domain" description="RCK C-terminal" evidence="8">
    <location>
        <begin position="235"/>
        <end position="320"/>
    </location>
</feature>
<keyword evidence="10" id="KW-1185">Reference proteome</keyword>
<dbReference type="Pfam" id="PF02080">
    <property type="entry name" value="TrkA_C"/>
    <property type="match status" value="2"/>
</dbReference>
<comment type="caution">
    <text evidence="9">The sequence shown here is derived from an EMBL/GenBank/DDBJ whole genome shotgun (WGS) entry which is preliminary data.</text>
</comment>
<feature type="transmembrane region" description="Helical" evidence="7">
    <location>
        <begin position="622"/>
        <end position="645"/>
    </location>
</feature>
<reference evidence="9" key="1">
    <citation type="submission" date="2022-06" db="EMBL/GenBank/DDBJ databases">
        <title>Aeoliella straminimaris, a novel planctomycete from sediments.</title>
        <authorList>
            <person name="Vitorino I.R."/>
            <person name="Lage O.M."/>
        </authorList>
    </citation>
    <scope>NUCLEOTIDE SEQUENCE</scope>
    <source>
        <strain evidence="9">ICT_H6.2</strain>
    </source>
</reference>
<dbReference type="FunFam" id="3.30.70.1450:FF:000009">
    <property type="entry name" value="SLC13 family permease"/>
    <property type="match status" value="1"/>
</dbReference>
<name>A0A9X2F691_9BACT</name>
<dbReference type="InterPro" id="IPR004680">
    <property type="entry name" value="Cit_transptr-like_dom"/>
</dbReference>